<dbReference type="InParanoid" id="A0A1E1LDL9"/>
<name>A0A1E1LDL9_9HELO</name>
<protein>
    <submittedName>
        <fullName evidence="1">Uncharacterized protein</fullName>
    </submittedName>
</protein>
<gene>
    <name evidence="1" type="ORF">RCO7_14038</name>
</gene>
<organism evidence="1 2">
    <name type="scientific">Rhynchosporium graminicola</name>
    <dbReference type="NCBI Taxonomy" id="2792576"/>
    <lineage>
        <taxon>Eukaryota</taxon>
        <taxon>Fungi</taxon>
        <taxon>Dikarya</taxon>
        <taxon>Ascomycota</taxon>
        <taxon>Pezizomycotina</taxon>
        <taxon>Leotiomycetes</taxon>
        <taxon>Helotiales</taxon>
        <taxon>Ploettnerulaceae</taxon>
        <taxon>Rhynchosporium</taxon>
    </lineage>
</organism>
<keyword evidence="2" id="KW-1185">Reference proteome</keyword>
<sequence length="63" mass="7257">MRLQSVIFFLIVEVLIKMTLWQHLYNGINSKLRSAYFKVILSGRHGYSIAAMALTTLMSSKHK</sequence>
<proteinExistence type="predicted"/>
<evidence type="ECO:0000313" key="1">
    <source>
        <dbReference type="EMBL" id="CZT08522.1"/>
    </source>
</evidence>
<comment type="caution">
    <text evidence="1">The sequence shown here is derived from an EMBL/GenBank/DDBJ whole genome shotgun (WGS) entry which is preliminary data.</text>
</comment>
<dbReference type="EMBL" id="FJUW01000046">
    <property type="protein sequence ID" value="CZT08522.1"/>
    <property type="molecule type" value="Genomic_DNA"/>
</dbReference>
<evidence type="ECO:0000313" key="2">
    <source>
        <dbReference type="Proteomes" id="UP000178129"/>
    </source>
</evidence>
<accession>A0A1E1LDL9</accession>
<reference evidence="2" key="1">
    <citation type="submission" date="2016-03" db="EMBL/GenBank/DDBJ databases">
        <authorList>
            <person name="Ploux O."/>
        </authorList>
    </citation>
    <scope>NUCLEOTIDE SEQUENCE [LARGE SCALE GENOMIC DNA]</scope>
    <source>
        <strain evidence="2">UK7</strain>
    </source>
</reference>
<dbReference type="Proteomes" id="UP000178129">
    <property type="component" value="Unassembled WGS sequence"/>
</dbReference>
<dbReference type="AlphaFoldDB" id="A0A1E1LDL9"/>